<dbReference type="GeneID" id="92178482"/>
<organism evidence="2 3">
    <name type="scientific">Kwoniella newhampshirensis</name>
    <dbReference type="NCBI Taxonomy" id="1651941"/>
    <lineage>
        <taxon>Eukaryota</taxon>
        <taxon>Fungi</taxon>
        <taxon>Dikarya</taxon>
        <taxon>Basidiomycota</taxon>
        <taxon>Agaricomycotina</taxon>
        <taxon>Tremellomycetes</taxon>
        <taxon>Tremellales</taxon>
        <taxon>Cryptococcaceae</taxon>
        <taxon>Kwoniella</taxon>
    </lineage>
</organism>
<dbReference type="CDD" id="cd01299">
    <property type="entry name" value="Met_dep_hydrolase_A"/>
    <property type="match status" value="1"/>
</dbReference>
<dbReference type="Proteomes" id="UP001388673">
    <property type="component" value="Unassembled WGS sequence"/>
</dbReference>
<dbReference type="InterPro" id="IPR011059">
    <property type="entry name" value="Metal-dep_hydrolase_composite"/>
</dbReference>
<dbReference type="SUPFAM" id="SSF51556">
    <property type="entry name" value="Metallo-dependent hydrolases"/>
    <property type="match status" value="1"/>
</dbReference>
<feature type="domain" description="Amidohydrolase-related" evidence="1">
    <location>
        <begin position="117"/>
        <end position="465"/>
    </location>
</feature>
<name>A0AAW0Z543_9TREE</name>
<evidence type="ECO:0000313" key="3">
    <source>
        <dbReference type="Proteomes" id="UP001388673"/>
    </source>
</evidence>
<dbReference type="AlphaFoldDB" id="A0AAW0Z543"/>
<evidence type="ECO:0000259" key="1">
    <source>
        <dbReference type="Pfam" id="PF01979"/>
    </source>
</evidence>
<evidence type="ECO:0000313" key="2">
    <source>
        <dbReference type="EMBL" id="KAK8866072.1"/>
    </source>
</evidence>
<dbReference type="InterPro" id="IPR006680">
    <property type="entry name" value="Amidohydro-rel"/>
</dbReference>
<dbReference type="Pfam" id="PF01979">
    <property type="entry name" value="Amidohydro_1"/>
    <property type="match status" value="1"/>
</dbReference>
<dbReference type="PANTHER" id="PTHR43135">
    <property type="entry name" value="ALPHA-D-RIBOSE 1-METHYLPHOSPHONATE 5-TRIPHOSPHATE DIPHOSPHATASE"/>
    <property type="match status" value="1"/>
</dbReference>
<gene>
    <name evidence="2" type="ORF">IAR55_001223</name>
</gene>
<dbReference type="PANTHER" id="PTHR43135:SF3">
    <property type="entry name" value="ALPHA-D-RIBOSE 1-METHYLPHOSPHONATE 5-TRIPHOSPHATE DIPHOSPHATASE"/>
    <property type="match status" value="1"/>
</dbReference>
<dbReference type="EMBL" id="JBCAWK010000002">
    <property type="protein sequence ID" value="KAK8866072.1"/>
    <property type="molecule type" value="Genomic_DNA"/>
</dbReference>
<dbReference type="Gene3D" id="2.30.40.10">
    <property type="entry name" value="Urease, subunit C, domain 1"/>
    <property type="match status" value="1"/>
</dbReference>
<dbReference type="InterPro" id="IPR057744">
    <property type="entry name" value="OTAase-like"/>
</dbReference>
<dbReference type="InterPro" id="IPR032466">
    <property type="entry name" value="Metal_Hydrolase"/>
</dbReference>
<comment type="caution">
    <text evidence="2">The sequence shown here is derived from an EMBL/GenBank/DDBJ whole genome shotgun (WGS) entry which is preliminary data.</text>
</comment>
<protein>
    <recommendedName>
        <fullName evidence="1">Amidohydrolase-related domain-containing protein</fullName>
    </recommendedName>
</protein>
<proteinExistence type="predicted"/>
<accession>A0AAW0Z543</accession>
<dbReference type="KEGG" id="kne:92178482"/>
<sequence length="479" mass="51491">MSKTTTTTRDITSSLGNFELVSAEEKEQMKTGADWMPPHWVVHPVPESYDIAVLPWVRPEAGAMSLVGINVVDVESSKILPSMTVKIKAGKIVSISKSVFAHMQEDGWESINAAGLYLSPGLIDVHTHITAAPGGPPGKLVPTSEAETALKTTYVLKGMLFRGFTTVRDVGGATRHYKEATEQWLVPGPRIFQGGPIISQTGGHGDDSDRDVFPPKGLKAGRESYVADGVDECLKAARKIMMSGADHIKICSSGGVASLTDPLDSEQFTVPEIKAICDVVRMMVTAHCFTSQGARNAIEGGIGGIEHGHLIDDDETLKLMAEKGVHLTPTLIVQELLARPPYNAIIPPSSREKLKLVIDGGYKVIKRAHELGVNIAYGTDCFLSMQPCQLSEFDLRATVLPSDVILKQATVNGAKVLGMQGKLGVIKEGAFADLLLLTANPLEDVTIFNKPLKYVKAIIKDGRVVKSSVDGLKVEVPLI</sequence>
<dbReference type="SUPFAM" id="SSF51338">
    <property type="entry name" value="Composite domain of metallo-dependent hydrolases"/>
    <property type="match status" value="2"/>
</dbReference>
<dbReference type="RefSeq" id="XP_066805551.1">
    <property type="nucleotide sequence ID" value="XM_066944350.1"/>
</dbReference>
<dbReference type="GO" id="GO:0016810">
    <property type="term" value="F:hydrolase activity, acting on carbon-nitrogen (but not peptide) bonds"/>
    <property type="evidence" value="ECO:0007669"/>
    <property type="project" value="InterPro"/>
</dbReference>
<keyword evidence="3" id="KW-1185">Reference proteome</keyword>
<dbReference type="Gene3D" id="3.20.20.140">
    <property type="entry name" value="Metal-dependent hydrolases"/>
    <property type="match status" value="1"/>
</dbReference>
<dbReference type="InterPro" id="IPR051781">
    <property type="entry name" value="Metallo-dep_Hydrolase"/>
</dbReference>
<reference evidence="2 3" key="1">
    <citation type="journal article" date="2024" name="bioRxiv">
        <title>Comparative genomics of Cryptococcus and Kwoniella reveals pathogenesis evolution and contrasting karyotype dynamics via intercentromeric recombination or chromosome fusion.</title>
        <authorList>
            <person name="Coelho M.A."/>
            <person name="David-Palma M."/>
            <person name="Shea T."/>
            <person name="Bowers K."/>
            <person name="McGinley-Smith S."/>
            <person name="Mohammad A.W."/>
            <person name="Gnirke A."/>
            <person name="Yurkov A.M."/>
            <person name="Nowrousian M."/>
            <person name="Sun S."/>
            <person name="Cuomo C.A."/>
            <person name="Heitman J."/>
        </authorList>
    </citation>
    <scope>NUCLEOTIDE SEQUENCE [LARGE SCALE GENOMIC DNA]</scope>
    <source>
        <strain evidence="2 3">CBS 13917</strain>
    </source>
</reference>